<feature type="region of interest" description="Disordered" evidence="5">
    <location>
        <begin position="173"/>
        <end position="197"/>
    </location>
</feature>
<evidence type="ECO:0000256" key="1">
    <source>
        <dbReference type="ARBA" id="ARBA00009795"/>
    </source>
</evidence>
<feature type="compositionally biased region" description="Polar residues" evidence="5">
    <location>
        <begin position="186"/>
        <end position="197"/>
    </location>
</feature>
<evidence type="ECO:0000313" key="7">
    <source>
        <dbReference type="Proteomes" id="UP000807504"/>
    </source>
</evidence>
<feature type="repeat" description="RPEL" evidence="4">
    <location>
        <begin position="470"/>
        <end position="495"/>
    </location>
</feature>
<reference evidence="6" key="1">
    <citation type="journal article" date="2020" name="bioRxiv">
        <title>Chromosome-level reference genome of the European wasp spider Argiope bruennichi: a resource for studies on range expansion and evolutionary adaptation.</title>
        <authorList>
            <person name="Sheffer M.M."/>
            <person name="Hoppe A."/>
            <person name="Krehenwinkel H."/>
            <person name="Uhl G."/>
            <person name="Kuss A.W."/>
            <person name="Jensen L."/>
            <person name="Jensen C."/>
            <person name="Gillespie R.G."/>
            <person name="Hoff K.J."/>
            <person name="Prost S."/>
        </authorList>
    </citation>
    <scope>NUCLEOTIDE SEQUENCE</scope>
</reference>
<name>A0A8T0F2C6_ARGBR</name>
<keyword evidence="2" id="KW-0677">Repeat</keyword>
<keyword evidence="7" id="KW-1185">Reference proteome</keyword>
<dbReference type="Proteomes" id="UP000807504">
    <property type="component" value="Unassembled WGS sequence"/>
</dbReference>
<dbReference type="GO" id="GO:0003779">
    <property type="term" value="F:actin binding"/>
    <property type="evidence" value="ECO:0007669"/>
    <property type="project" value="UniProtKB-KW"/>
</dbReference>
<proteinExistence type="inferred from homology"/>
<feature type="region of interest" description="Disordered" evidence="5">
    <location>
        <begin position="75"/>
        <end position="104"/>
    </location>
</feature>
<dbReference type="Gene3D" id="6.10.140.1750">
    <property type="match status" value="1"/>
</dbReference>
<dbReference type="PROSITE" id="PS51073">
    <property type="entry name" value="RPEL"/>
    <property type="match status" value="3"/>
</dbReference>
<gene>
    <name evidence="6" type="ORF">HNY73_010584</name>
</gene>
<evidence type="ECO:0000256" key="3">
    <source>
        <dbReference type="ARBA" id="ARBA00023203"/>
    </source>
</evidence>
<dbReference type="EMBL" id="JABXBU010000030">
    <property type="protein sequence ID" value="KAF8784981.1"/>
    <property type="molecule type" value="Genomic_DNA"/>
</dbReference>
<dbReference type="AlphaFoldDB" id="A0A8T0F2C6"/>
<dbReference type="PANTHER" id="PTHR12751:SF18">
    <property type="entry name" value="PHOSPHATASE AND ACTIN REGULATOR 1"/>
    <property type="match status" value="1"/>
</dbReference>
<dbReference type="Gene3D" id="6.10.140.2130">
    <property type="match status" value="2"/>
</dbReference>
<feature type="repeat" description="RPEL" evidence="4">
    <location>
        <begin position="139"/>
        <end position="164"/>
    </location>
</feature>
<dbReference type="Pfam" id="PF02755">
    <property type="entry name" value="RPEL"/>
    <property type="match status" value="4"/>
</dbReference>
<evidence type="ECO:0000256" key="5">
    <source>
        <dbReference type="SAM" id="MobiDB-lite"/>
    </source>
</evidence>
<dbReference type="GO" id="GO:0030036">
    <property type="term" value="P:actin cytoskeleton organization"/>
    <property type="evidence" value="ECO:0007669"/>
    <property type="project" value="TreeGrafter"/>
</dbReference>
<protein>
    <submittedName>
        <fullName evidence="6">Phosphatase and actin regulator 2 like protein</fullName>
    </submittedName>
</protein>
<dbReference type="SMART" id="SM00707">
    <property type="entry name" value="RPEL"/>
    <property type="match status" value="4"/>
</dbReference>
<dbReference type="PANTHER" id="PTHR12751">
    <property type="entry name" value="PHOSPHATASE AND ACTIN REGULATOR PHACTR"/>
    <property type="match status" value="1"/>
</dbReference>
<evidence type="ECO:0000256" key="4">
    <source>
        <dbReference type="PROSITE-ProRule" id="PRU00401"/>
    </source>
</evidence>
<sequence length="665" mass="75442">MSLSISGIEKSKLLGHRRQRSNSDPQATALLLAQIRRDEATSALVKHEDMTIQLKEVSPASFAFEHSGSFSYCDNSIPENSTGKKTTGSMRTGSLGSNSRTSITPIEGKQSRLSALGRLFKPWKWKRKKKSDKFEQTSRVLERKISMRATKEELIKKGVLLPDYDVIKEEADSPPKRTMHKIEYNPQPNGSVANDSSREVNSISNQDYSRTICSSSFETSLCNSQNSAMSSSQSNFSSTVIHSNCVLKTPEQEFSPNSNNQQMFSYLPEPPIPINEIGPIPPPPMFSSSPSLTARFQPCIALLDQAIKERQEANRTTTTTLPQINVQQDNQLNAVENELVEEIPAKEPHLTAMPKKSALKKKGSLPSTSVPKITCFSSVSFVTSSPLSMPLTNLNRPVTTLKVAKVPLAGSPPFISPENKENRPLPFAHIGNVLGVLNSSNSQLENLLFWRDYYGDDENCKLVAKIARKDYLSMKLSQRPERQDLINKNIIHLQSEQERQEVWEAVGNQLIRRLSLRPTAEELEQRNILKNQTPEEMKNEKEKEKIKCYKKGGTNHNKCNWVPNLLPNSLRIEILLIGQLTLVEHYEMKLSFRPTIEELKERKIIRFSDYVEVTQAQDYDRRADKPWTRLTPRDKAAIRKELNEFKSVEMEVHAESKHFTRFHRP</sequence>
<feature type="repeat" description="RPEL" evidence="4">
    <location>
        <begin position="508"/>
        <end position="533"/>
    </location>
</feature>
<comment type="similarity">
    <text evidence="1">Belongs to the phosphatase and actin regulator family.</text>
</comment>
<evidence type="ECO:0000313" key="6">
    <source>
        <dbReference type="EMBL" id="KAF8784981.1"/>
    </source>
</evidence>
<accession>A0A8T0F2C6</accession>
<comment type="caution">
    <text evidence="6">The sequence shown here is derived from an EMBL/GenBank/DDBJ whole genome shotgun (WGS) entry which is preliminary data.</text>
</comment>
<evidence type="ECO:0000256" key="2">
    <source>
        <dbReference type="ARBA" id="ARBA00022737"/>
    </source>
</evidence>
<reference evidence="6" key="2">
    <citation type="submission" date="2020-06" db="EMBL/GenBank/DDBJ databases">
        <authorList>
            <person name="Sheffer M."/>
        </authorList>
    </citation>
    <scope>NUCLEOTIDE SEQUENCE</scope>
</reference>
<organism evidence="6 7">
    <name type="scientific">Argiope bruennichi</name>
    <name type="common">Wasp spider</name>
    <name type="synonym">Aranea bruennichi</name>
    <dbReference type="NCBI Taxonomy" id="94029"/>
    <lineage>
        <taxon>Eukaryota</taxon>
        <taxon>Metazoa</taxon>
        <taxon>Ecdysozoa</taxon>
        <taxon>Arthropoda</taxon>
        <taxon>Chelicerata</taxon>
        <taxon>Arachnida</taxon>
        <taxon>Araneae</taxon>
        <taxon>Araneomorphae</taxon>
        <taxon>Entelegynae</taxon>
        <taxon>Araneoidea</taxon>
        <taxon>Araneidae</taxon>
        <taxon>Argiope</taxon>
    </lineage>
</organism>
<keyword evidence="3" id="KW-0009">Actin-binding</keyword>
<dbReference type="InterPro" id="IPR004018">
    <property type="entry name" value="RPEL_repeat"/>
</dbReference>
<feature type="compositionally biased region" description="Basic and acidic residues" evidence="5">
    <location>
        <begin position="173"/>
        <end position="183"/>
    </location>
</feature>